<dbReference type="PANTHER" id="PTHR35176">
    <property type="entry name" value="HEME OXYGENASE HI_0854-RELATED"/>
    <property type="match status" value="1"/>
</dbReference>
<dbReference type="InterPro" id="IPR052019">
    <property type="entry name" value="F420H2_bilvrd_red/Heme_oxyg"/>
</dbReference>
<dbReference type="InterPro" id="IPR012349">
    <property type="entry name" value="Split_barrel_FMN-bd"/>
</dbReference>
<protein>
    <submittedName>
        <fullName evidence="3">Pyridoxamine 5'-phosphate oxidase</fullName>
    </submittedName>
</protein>
<keyword evidence="4" id="KW-1185">Reference proteome</keyword>
<reference evidence="4" key="1">
    <citation type="submission" date="2015-10" db="EMBL/GenBank/DDBJ databases">
        <title>Niche specialization of a soil ammonia-oxidizing archaeon, Candidatus Nitrosocosmicus oleophilus.</title>
        <authorList>
            <person name="Jung M.-Y."/>
            <person name="Rhee S.-K."/>
        </authorList>
    </citation>
    <scope>NUCLEOTIDE SEQUENCE [LARGE SCALE GENOMIC DNA]</scope>
    <source>
        <strain evidence="4">MY3</strain>
    </source>
</reference>
<dbReference type="KEGG" id="taa:NMY3_01044"/>
<dbReference type="Pfam" id="PF01243">
    <property type="entry name" value="PNPOx_N"/>
    <property type="match status" value="1"/>
</dbReference>
<accession>A0A654LYE4</accession>
<dbReference type="InterPro" id="IPR011576">
    <property type="entry name" value="Pyridox_Oxase_N"/>
</dbReference>
<dbReference type="Gene3D" id="2.30.110.10">
    <property type="entry name" value="Electron Transport, Fmn-binding Protein, Chain A"/>
    <property type="match status" value="1"/>
</dbReference>
<dbReference type="SUPFAM" id="SSF50475">
    <property type="entry name" value="FMN-binding split barrel"/>
    <property type="match status" value="1"/>
</dbReference>
<dbReference type="GeneID" id="60421158"/>
<name>A0A654LYE4_9ARCH</name>
<proteinExistence type="predicted"/>
<evidence type="ECO:0000256" key="1">
    <source>
        <dbReference type="ARBA" id="ARBA00023002"/>
    </source>
</evidence>
<dbReference type="RefSeq" id="WP_196817759.1">
    <property type="nucleotide sequence ID" value="NZ_CP012850.1"/>
</dbReference>
<dbReference type="EMBL" id="CP012850">
    <property type="protein sequence ID" value="ALI35249.1"/>
    <property type="molecule type" value="Genomic_DNA"/>
</dbReference>
<evidence type="ECO:0000313" key="4">
    <source>
        <dbReference type="Proteomes" id="UP000058925"/>
    </source>
</evidence>
<feature type="domain" description="Pyridoxamine 5'-phosphate oxidase N-terminal" evidence="2">
    <location>
        <begin position="15"/>
        <end position="143"/>
    </location>
</feature>
<dbReference type="Proteomes" id="UP000058925">
    <property type="component" value="Chromosome"/>
</dbReference>
<dbReference type="GO" id="GO:0070967">
    <property type="term" value="F:coenzyme F420 binding"/>
    <property type="evidence" value="ECO:0007669"/>
    <property type="project" value="TreeGrafter"/>
</dbReference>
<evidence type="ECO:0000313" key="3">
    <source>
        <dbReference type="EMBL" id="ALI35249.1"/>
    </source>
</evidence>
<dbReference type="OrthoDB" id="139492at2157"/>
<gene>
    <name evidence="3" type="ORF">NMY3_01044</name>
</gene>
<sequence>MKIISATSEIPSMTNEEAEKFLESKLNLQLATIDEQGDPNIQPVWFYYDKDEEKLWINTSKFAKKTQNILKRSTIYFSIDDENPPVRGVKGKGIATIIDDLKIVVPLGEKISLKYLGTLDHPIAKMISEDSKKGGVVLVEISPKFFSTWDYGKMQF</sequence>
<dbReference type="GO" id="GO:0016627">
    <property type="term" value="F:oxidoreductase activity, acting on the CH-CH group of donors"/>
    <property type="evidence" value="ECO:0007669"/>
    <property type="project" value="TreeGrafter"/>
</dbReference>
<evidence type="ECO:0000259" key="2">
    <source>
        <dbReference type="Pfam" id="PF01243"/>
    </source>
</evidence>
<keyword evidence="1" id="KW-0560">Oxidoreductase</keyword>
<dbReference type="AlphaFoldDB" id="A0A654LYE4"/>
<organism evidence="3 4">
    <name type="scientific">Candidatus Nitrosocosmicus oleophilus</name>
    <dbReference type="NCBI Taxonomy" id="1353260"/>
    <lineage>
        <taxon>Archaea</taxon>
        <taxon>Nitrososphaerota</taxon>
        <taxon>Nitrososphaeria</taxon>
        <taxon>Nitrososphaerales</taxon>
        <taxon>Nitrososphaeraceae</taxon>
        <taxon>Candidatus Nitrosocosmicus</taxon>
    </lineage>
</organism>
<dbReference type="GO" id="GO:0005829">
    <property type="term" value="C:cytosol"/>
    <property type="evidence" value="ECO:0007669"/>
    <property type="project" value="TreeGrafter"/>
</dbReference>
<dbReference type="PANTHER" id="PTHR35176:SF6">
    <property type="entry name" value="HEME OXYGENASE HI_0854-RELATED"/>
    <property type="match status" value="1"/>
</dbReference>